<evidence type="ECO:0000256" key="1">
    <source>
        <dbReference type="ARBA" id="ARBA00023125"/>
    </source>
</evidence>
<dbReference type="SMART" id="SM00530">
    <property type="entry name" value="HTH_XRE"/>
    <property type="match status" value="1"/>
</dbReference>
<name>A0ABW4JCC0_9BACL</name>
<dbReference type="SMART" id="SM00028">
    <property type="entry name" value="TPR"/>
    <property type="match status" value="6"/>
</dbReference>
<dbReference type="InterPro" id="IPR011990">
    <property type="entry name" value="TPR-like_helical_dom_sf"/>
</dbReference>
<dbReference type="Pfam" id="PF01381">
    <property type="entry name" value="HTH_3"/>
    <property type="match status" value="1"/>
</dbReference>
<protein>
    <submittedName>
        <fullName evidence="3">Helix-turn-helix domain-containing protein</fullName>
    </submittedName>
</protein>
<evidence type="ECO:0000313" key="3">
    <source>
        <dbReference type="EMBL" id="MFD1673922.1"/>
    </source>
</evidence>
<dbReference type="PANTHER" id="PTHR46797:SF1">
    <property type="entry name" value="METHYLPHOSPHONATE SYNTHASE"/>
    <property type="match status" value="1"/>
</dbReference>
<feature type="domain" description="HTH cro/C1-type" evidence="2">
    <location>
        <begin position="7"/>
        <end position="60"/>
    </location>
</feature>
<accession>A0ABW4JCC0</accession>
<dbReference type="SUPFAM" id="SSF47413">
    <property type="entry name" value="lambda repressor-like DNA-binding domains"/>
    <property type="match status" value="1"/>
</dbReference>
<dbReference type="Gene3D" id="1.25.40.10">
    <property type="entry name" value="Tetratricopeptide repeat domain"/>
    <property type="match status" value="2"/>
</dbReference>
<comment type="caution">
    <text evidence="3">The sequence shown here is derived from an EMBL/GenBank/DDBJ whole genome shotgun (WGS) entry which is preliminary data.</text>
</comment>
<organism evidence="3 4">
    <name type="scientific">Alicyclobacillus fodiniaquatilis</name>
    <dbReference type="NCBI Taxonomy" id="1661150"/>
    <lineage>
        <taxon>Bacteria</taxon>
        <taxon>Bacillati</taxon>
        <taxon>Bacillota</taxon>
        <taxon>Bacilli</taxon>
        <taxon>Bacillales</taxon>
        <taxon>Alicyclobacillaceae</taxon>
        <taxon>Alicyclobacillus</taxon>
    </lineage>
</organism>
<evidence type="ECO:0000259" key="2">
    <source>
        <dbReference type="PROSITE" id="PS50943"/>
    </source>
</evidence>
<dbReference type="InterPro" id="IPR019734">
    <property type="entry name" value="TPR_rpt"/>
</dbReference>
<dbReference type="Proteomes" id="UP001597079">
    <property type="component" value="Unassembled WGS sequence"/>
</dbReference>
<gene>
    <name evidence="3" type="ORF">ACFSB2_04265</name>
</gene>
<proteinExistence type="predicted"/>
<dbReference type="EMBL" id="JBHUCX010000013">
    <property type="protein sequence ID" value="MFD1673922.1"/>
    <property type="molecule type" value="Genomic_DNA"/>
</dbReference>
<dbReference type="InterPro" id="IPR001387">
    <property type="entry name" value="Cro/C1-type_HTH"/>
</dbReference>
<sequence length="411" mass="47080">MMIGDKIRELRLQLGLSQRQLAAPEMTRAYISMIENGRVIPSEKSLRIIAMKLGKPLSYFYAHDAQGDKEIYAALLTGANQKVKDKEPDVALHLLRKILSDCNDDRLKLEAYHLSISVKRSLRQLESAFADCQLALQLAQKVQDREKSVLLYLQMGAIAFAMEDFLTARESYQNVITLTHALKSMEEERVKGLTFLATSSLRLGQPKAAIDAYEAALKEPFVQGNPEQYGMIAMGLGKALFEDGQMDKSYQRTKEAAARFKSVHSDNYAQALHNLAVLEMSTGHLLTSYELYEQCMKEYQRLNRVDKQASLMEDLATYWIKRGELDKAQKLCWEGIQLLEQKDDGLIRGRFYRALGHIYQEQRNYTQSFYSYRMSYDLLHRIKAHQEAEVSLQALNQLKQMQEFGTDEQGC</sequence>
<reference evidence="4" key="1">
    <citation type="journal article" date="2019" name="Int. J. Syst. Evol. Microbiol.">
        <title>The Global Catalogue of Microorganisms (GCM) 10K type strain sequencing project: providing services to taxonomists for standard genome sequencing and annotation.</title>
        <authorList>
            <consortium name="The Broad Institute Genomics Platform"/>
            <consortium name="The Broad Institute Genome Sequencing Center for Infectious Disease"/>
            <person name="Wu L."/>
            <person name="Ma J."/>
        </authorList>
    </citation>
    <scope>NUCLEOTIDE SEQUENCE [LARGE SCALE GENOMIC DNA]</scope>
    <source>
        <strain evidence="4">CGMCC 1.12286</strain>
    </source>
</reference>
<evidence type="ECO:0000313" key="4">
    <source>
        <dbReference type="Proteomes" id="UP001597079"/>
    </source>
</evidence>
<dbReference type="SUPFAM" id="SSF48452">
    <property type="entry name" value="TPR-like"/>
    <property type="match status" value="2"/>
</dbReference>
<dbReference type="Gene3D" id="1.10.260.40">
    <property type="entry name" value="lambda repressor-like DNA-binding domains"/>
    <property type="match status" value="1"/>
</dbReference>
<dbReference type="RefSeq" id="WP_377941517.1">
    <property type="nucleotide sequence ID" value="NZ_JBHUCX010000013.1"/>
</dbReference>
<dbReference type="CDD" id="cd00093">
    <property type="entry name" value="HTH_XRE"/>
    <property type="match status" value="1"/>
</dbReference>
<dbReference type="PROSITE" id="PS50943">
    <property type="entry name" value="HTH_CROC1"/>
    <property type="match status" value="1"/>
</dbReference>
<keyword evidence="4" id="KW-1185">Reference proteome</keyword>
<dbReference type="PANTHER" id="PTHR46797">
    <property type="entry name" value="HTH-TYPE TRANSCRIPTIONAL REGULATOR"/>
    <property type="match status" value="1"/>
</dbReference>
<dbReference type="InterPro" id="IPR050807">
    <property type="entry name" value="TransReg_Diox_bact_type"/>
</dbReference>
<dbReference type="InterPro" id="IPR010982">
    <property type="entry name" value="Lambda_DNA-bd_dom_sf"/>
</dbReference>
<keyword evidence="1" id="KW-0238">DNA-binding</keyword>